<dbReference type="PANTHER" id="PTHR43591:SF105">
    <property type="entry name" value="METHYLTRANSFERASE DOMAIN-CONTAINING PROTEIN-RELATED"/>
    <property type="match status" value="1"/>
</dbReference>
<name>A0A8H7PM65_9FUNG</name>
<dbReference type="Proteomes" id="UP000612746">
    <property type="component" value="Unassembled WGS sequence"/>
</dbReference>
<accession>A0A8H7PM65</accession>
<dbReference type="InterPro" id="IPR041698">
    <property type="entry name" value="Methyltransf_25"/>
</dbReference>
<feature type="domain" description="Methyltransferase" evidence="2">
    <location>
        <begin position="138"/>
        <end position="230"/>
    </location>
</feature>
<sequence>MGNQASKVIEKTKEKKEKRKVRRRSTISVSTQSQASLHFTPASPTRANYDWLETSQPPSMSSSVSTSNAPTVSSTASQQQRRRSVSDFFAKRKQSLKTTISQDEYKENDRLQRLHYLLKSARKGNFSAPIQVQGDFTIMDLGCGGGIWSLEMAAQYPTARVLAVDMKAPQTLHYSPKNLECKVMDITEPWQGIPDNSIDYIFQRNMGQVIKTDKWECIFSEMYRTLKPGGLIELFEPDLYHHNPGPVQQAFDSFLKTQCDDGGVDFALAEAMPERIEKAGFSELSTRLLDLPVGEWPSDPELKQFGFINKEVQRALLKNMKTFYISHWGISGEDYDLASQEVMEEFEEYHGFSRFTSWIATKPTTA</sequence>
<evidence type="ECO:0000313" key="3">
    <source>
        <dbReference type="EMBL" id="KAG2176567.1"/>
    </source>
</evidence>
<evidence type="ECO:0000313" key="4">
    <source>
        <dbReference type="Proteomes" id="UP000612746"/>
    </source>
</evidence>
<comment type="caution">
    <text evidence="3">The sequence shown here is derived from an EMBL/GenBank/DDBJ whole genome shotgun (WGS) entry which is preliminary data.</text>
</comment>
<dbReference type="GO" id="GO:0008168">
    <property type="term" value="F:methyltransferase activity"/>
    <property type="evidence" value="ECO:0007669"/>
    <property type="project" value="TreeGrafter"/>
</dbReference>
<protein>
    <recommendedName>
        <fullName evidence="2">Methyltransferase domain-containing protein</fullName>
    </recommendedName>
</protein>
<reference evidence="3" key="1">
    <citation type="submission" date="2020-12" db="EMBL/GenBank/DDBJ databases">
        <title>Metabolic potential, ecology and presence of endohyphal bacteria is reflected in genomic diversity of Mucoromycotina.</title>
        <authorList>
            <person name="Muszewska A."/>
            <person name="Okrasinska A."/>
            <person name="Steczkiewicz K."/>
            <person name="Drgas O."/>
            <person name="Orlowska M."/>
            <person name="Perlinska-Lenart U."/>
            <person name="Aleksandrzak-Piekarczyk T."/>
            <person name="Szatraj K."/>
            <person name="Zielenkiewicz U."/>
            <person name="Pilsyk S."/>
            <person name="Malc E."/>
            <person name="Mieczkowski P."/>
            <person name="Kruszewska J.S."/>
            <person name="Biernat P."/>
            <person name="Pawlowska J."/>
        </authorList>
    </citation>
    <scope>NUCLEOTIDE SEQUENCE</scope>
    <source>
        <strain evidence="3">WA0000051536</strain>
    </source>
</reference>
<dbReference type="PANTHER" id="PTHR43591">
    <property type="entry name" value="METHYLTRANSFERASE"/>
    <property type="match status" value="1"/>
</dbReference>
<dbReference type="CDD" id="cd02440">
    <property type="entry name" value="AdoMet_MTases"/>
    <property type="match status" value="1"/>
</dbReference>
<dbReference type="Pfam" id="PF13649">
    <property type="entry name" value="Methyltransf_25"/>
    <property type="match status" value="1"/>
</dbReference>
<feature type="compositionally biased region" description="Basic residues" evidence="1">
    <location>
        <begin position="16"/>
        <end position="25"/>
    </location>
</feature>
<evidence type="ECO:0000259" key="2">
    <source>
        <dbReference type="Pfam" id="PF13649"/>
    </source>
</evidence>
<organism evidence="3 4">
    <name type="scientific">Umbelopsis vinacea</name>
    <dbReference type="NCBI Taxonomy" id="44442"/>
    <lineage>
        <taxon>Eukaryota</taxon>
        <taxon>Fungi</taxon>
        <taxon>Fungi incertae sedis</taxon>
        <taxon>Mucoromycota</taxon>
        <taxon>Mucoromycotina</taxon>
        <taxon>Umbelopsidomycetes</taxon>
        <taxon>Umbelopsidales</taxon>
        <taxon>Umbelopsidaceae</taxon>
        <taxon>Umbelopsis</taxon>
    </lineage>
</organism>
<dbReference type="InterPro" id="IPR029063">
    <property type="entry name" value="SAM-dependent_MTases_sf"/>
</dbReference>
<gene>
    <name evidence="3" type="ORF">INT44_007230</name>
</gene>
<feature type="compositionally biased region" description="Low complexity" evidence="1">
    <location>
        <begin position="54"/>
        <end position="79"/>
    </location>
</feature>
<dbReference type="OrthoDB" id="2013972at2759"/>
<feature type="region of interest" description="Disordered" evidence="1">
    <location>
        <begin position="1"/>
        <end position="88"/>
    </location>
</feature>
<evidence type="ECO:0000256" key="1">
    <source>
        <dbReference type="SAM" id="MobiDB-lite"/>
    </source>
</evidence>
<dbReference type="Gene3D" id="3.40.50.150">
    <property type="entry name" value="Vaccinia Virus protein VP39"/>
    <property type="match status" value="1"/>
</dbReference>
<dbReference type="SUPFAM" id="SSF53335">
    <property type="entry name" value="S-adenosyl-L-methionine-dependent methyltransferases"/>
    <property type="match status" value="1"/>
</dbReference>
<keyword evidence="4" id="KW-1185">Reference proteome</keyword>
<proteinExistence type="predicted"/>
<feature type="compositionally biased region" description="Polar residues" evidence="1">
    <location>
        <begin position="26"/>
        <end position="46"/>
    </location>
</feature>
<dbReference type="AlphaFoldDB" id="A0A8H7PM65"/>
<dbReference type="EMBL" id="JAEPRA010000013">
    <property type="protein sequence ID" value="KAG2176567.1"/>
    <property type="molecule type" value="Genomic_DNA"/>
</dbReference>